<name>A0A1Y2DYX8_9PEZI</name>
<dbReference type="CDD" id="cd07067">
    <property type="entry name" value="HP_PGM_like"/>
    <property type="match status" value="1"/>
</dbReference>
<keyword evidence="2" id="KW-1185">Reference proteome</keyword>
<reference evidence="1 2" key="1">
    <citation type="submission" date="2016-07" db="EMBL/GenBank/DDBJ databases">
        <title>Pervasive Adenine N6-methylation of Active Genes in Fungi.</title>
        <authorList>
            <consortium name="DOE Joint Genome Institute"/>
            <person name="Mondo S.J."/>
            <person name="Dannebaum R.O."/>
            <person name="Kuo R.C."/>
            <person name="Labutti K."/>
            <person name="Haridas S."/>
            <person name="Kuo A."/>
            <person name="Salamov A."/>
            <person name="Ahrendt S.R."/>
            <person name="Lipzen A."/>
            <person name="Sullivan W."/>
            <person name="Andreopoulos W.B."/>
            <person name="Clum A."/>
            <person name="Lindquist E."/>
            <person name="Daum C."/>
            <person name="Ramamoorthy G.K."/>
            <person name="Gryganskyi A."/>
            <person name="Culley D."/>
            <person name="Magnuson J.K."/>
            <person name="James T.Y."/>
            <person name="O'Malley M.A."/>
            <person name="Stajich J.E."/>
            <person name="Spatafora J.W."/>
            <person name="Visel A."/>
            <person name="Grigoriev I.V."/>
        </authorList>
    </citation>
    <scope>NUCLEOTIDE SEQUENCE [LARGE SCALE GENOMIC DNA]</scope>
    <source>
        <strain evidence="1 2">CBS 129021</strain>
    </source>
</reference>
<comment type="caution">
    <text evidence="1">The sequence shown here is derived from an EMBL/GenBank/DDBJ whole genome shotgun (WGS) entry which is preliminary data.</text>
</comment>
<gene>
    <name evidence="1" type="ORF">BCR38DRAFT_434695</name>
</gene>
<dbReference type="InterPro" id="IPR013078">
    <property type="entry name" value="His_Pase_superF_clade-1"/>
</dbReference>
<dbReference type="GeneID" id="63776525"/>
<dbReference type="GO" id="GO:0005737">
    <property type="term" value="C:cytoplasm"/>
    <property type="evidence" value="ECO:0007669"/>
    <property type="project" value="TreeGrafter"/>
</dbReference>
<dbReference type="InterPro" id="IPR029033">
    <property type="entry name" value="His_PPase_superfam"/>
</dbReference>
<dbReference type="PANTHER" id="PTHR48100:SF1">
    <property type="entry name" value="HISTIDINE PHOSPHATASE FAMILY PROTEIN-RELATED"/>
    <property type="match status" value="1"/>
</dbReference>
<dbReference type="Proteomes" id="UP000193689">
    <property type="component" value="Unassembled WGS sequence"/>
</dbReference>
<dbReference type="SUPFAM" id="SSF53254">
    <property type="entry name" value="Phosphoglycerate mutase-like"/>
    <property type="match status" value="1"/>
</dbReference>
<dbReference type="PANTHER" id="PTHR48100">
    <property type="entry name" value="BROAD-SPECIFICITY PHOSPHATASE YOR283W-RELATED"/>
    <property type="match status" value="1"/>
</dbReference>
<dbReference type="FunCoup" id="A0A1Y2DYX8">
    <property type="interactions" value="163"/>
</dbReference>
<evidence type="ECO:0000313" key="1">
    <source>
        <dbReference type="EMBL" id="ORY64294.1"/>
    </source>
</evidence>
<organism evidence="1 2">
    <name type="scientific">Pseudomassariella vexata</name>
    <dbReference type="NCBI Taxonomy" id="1141098"/>
    <lineage>
        <taxon>Eukaryota</taxon>
        <taxon>Fungi</taxon>
        <taxon>Dikarya</taxon>
        <taxon>Ascomycota</taxon>
        <taxon>Pezizomycotina</taxon>
        <taxon>Sordariomycetes</taxon>
        <taxon>Xylariomycetidae</taxon>
        <taxon>Amphisphaeriales</taxon>
        <taxon>Pseudomassariaceae</taxon>
        <taxon>Pseudomassariella</taxon>
    </lineage>
</organism>
<protein>
    <submittedName>
        <fullName evidence="1">Phosphoglycerate mutase family protein</fullName>
    </submittedName>
</protein>
<proteinExistence type="predicted"/>
<dbReference type="RefSeq" id="XP_040715708.1">
    <property type="nucleotide sequence ID" value="XM_040860313.1"/>
</dbReference>
<sequence length="265" mass="30312">MTHCELGLVTDSIPIKDSSLRPWQRLEAHIRNLNASVGETYKVLFVTRHGQGFHNIMEAKVGTLAWETKWALLDGDCTSTWADANLTDEGVQQAVDTRTMWSRLIIEGKMPWPQLYTSPLQRCLRTTRLVFADIASKEGQSFRPVVKELLRERTGRHTCDRRNTKSWIEINYPDYQIESGFSEKDELFDPNSRETEDHVMKRMRILLEDIFTNEPSSFVSFTMHSLASRALMQVIGHEPFRMAPGATVAFLVKAQLPSTYSTTSV</sequence>
<dbReference type="Pfam" id="PF00300">
    <property type="entry name" value="His_Phos_1"/>
    <property type="match status" value="1"/>
</dbReference>
<dbReference type="AlphaFoldDB" id="A0A1Y2DYX8"/>
<dbReference type="EMBL" id="MCFJ01000007">
    <property type="protein sequence ID" value="ORY64294.1"/>
    <property type="molecule type" value="Genomic_DNA"/>
</dbReference>
<dbReference type="SMART" id="SM00855">
    <property type="entry name" value="PGAM"/>
    <property type="match status" value="1"/>
</dbReference>
<evidence type="ECO:0000313" key="2">
    <source>
        <dbReference type="Proteomes" id="UP000193689"/>
    </source>
</evidence>
<dbReference type="Gene3D" id="3.40.50.1240">
    <property type="entry name" value="Phosphoglycerate mutase-like"/>
    <property type="match status" value="1"/>
</dbReference>
<accession>A0A1Y2DYX8</accession>
<dbReference type="OrthoDB" id="496981at2759"/>
<dbReference type="GO" id="GO:0016791">
    <property type="term" value="F:phosphatase activity"/>
    <property type="evidence" value="ECO:0007669"/>
    <property type="project" value="TreeGrafter"/>
</dbReference>
<dbReference type="InterPro" id="IPR050275">
    <property type="entry name" value="PGM_Phosphatase"/>
</dbReference>
<dbReference type="InParanoid" id="A0A1Y2DYX8"/>